<dbReference type="STRING" id="1123282.SAMN02745823_01296"/>
<evidence type="ECO:0000256" key="1">
    <source>
        <dbReference type="ARBA" id="ARBA00004651"/>
    </source>
</evidence>
<dbReference type="Proteomes" id="UP000183995">
    <property type="component" value="Unassembled WGS sequence"/>
</dbReference>
<keyword evidence="8 9" id="KW-0472">Membrane</keyword>
<evidence type="ECO:0000259" key="10">
    <source>
        <dbReference type="PROSITE" id="PS50893"/>
    </source>
</evidence>
<evidence type="ECO:0000256" key="7">
    <source>
        <dbReference type="ARBA" id="ARBA00022989"/>
    </source>
</evidence>
<dbReference type="Pfam" id="PF00005">
    <property type="entry name" value="ABC_tran"/>
    <property type="match status" value="1"/>
</dbReference>
<dbReference type="RefSeq" id="WP_073076865.1">
    <property type="nucleotide sequence ID" value="NZ_FQXV01000003.1"/>
</dbReference>
<dbReference type="PROSITE" id="PS50893">
    <property type="entry name" value="ABC_TRANSPORTER_2"/>
    <property type="match status" value="1"/>
</dbReference>
<name>A0A1M5WIM9_9FIRM</name>
<dbReference type="PROSITE" id="PS00211">
    <property type="entry name" value="ABC_TRANSPORTER_1"/>
    <property type="match status" value="1"/>
</dbReference>
<gene>
    <name evidence="12" type="ORF">SAMN02745823_01296</name>
</gene>
<protein>
    <submittedName>
        <fullName evidence="12">ATP-binding cassette, subfamily B</fullName>
    </submittedName>
</protein>
<dbReference type="Gene3D" id="1.20.1560.10">
    <property type="entry name" value="ABC transporter type 1, transmembrane domain"/>
    <property type="match status" value="1"/>
</dbReference>
<evidence type="ECO:0000259" key="11">
    <source>
        <dbReference type="PROSITE" id="PS50929"/>
    </source>
</evidence>
<feature type="transmembrane region" description="Helical" evidence="9">
    <location>
        <begin position="262"/>
        <end position="283"/>
    </location>
</feature>
<keyword evidence="2" id="KW-0813">Transport</keyword>
<dbReference type="InterPro" id="IPR011527">
    <property type="entry name" value="ABC1_TM_dom"/>
</dbReference>
<dbReference type="InterPro" id="IPR003593">
    <property type="entry name" value="AAA+_ATPase"/>
</dbReference>
<keyword evidence="7 9" id="KW-1133">Transmembrane helix</keyword>
<keyword evidence="3" id="KW-1003">Cell membrane</keyword>
<dbReference type="GO" id="GO:0016887">
    <property type="term" value="F:ATP hydrolysis activity"/>
    <property type="evidence" value="ECO:0007669"/>
    <property type="project" value="InterPro"/>
</dbReference>
<keyword evidence="4 9" id="KW-0812">Transmembrane</keyword>
<feature type="transmembrane region" description="Helical" evidence="9">
    <location>
        <begin position="175"/>
        <end position="193"/>
    </location>
</feature>
<dbReference type="EMBL" id="FQXV01000003">
    <property type="protein sequence ID" value="SHH87321.1"/>
    <property type="molecule type" value="Genomic_DNA"/>
</dbReference>
<dbReference type="AlphaFoldDB" id="A0A1M5WIM9"/>
<dbReference type="InterPro" id="IPR017871">
    <property type="entry name" value="ABC_transporter-like_CS"/>
</dbReference>
<evidence type="ECO:0000256" key="6">
    <source>
        <dbReference type="ARBA" id="ARBA00022840"/>
    </source>
</evidence>
<dbReference type="GO" id="GO:0005524">
    <property type="term" value="F:ATP binding"/>
    <property type="evidence" value="ECO:0007669"/>
    <property type="project" value="UniProtKB-KW"/>
</dbReference>
<dbReference type="SUPFAM" id="SSF52540">
    <property type="entry name" value="P-loop containing nucleoside triphosphate hydrolases"/>
    <property type="match status" value="1"/>
</dbReference>
<evidence type="ECO:0000313" key="12">
    <source>
        <dbReference type="EMBL" id="SHH87321.1"/>
    </source>
</evidence>
<dbReference type="PROSITE" id="PS50929">
    <property type="entry name" value="ABC_TM1F"/>
    <property type="match status" value="1"/>
</dbReference>
<evidence type="ECO:0000313" key="13">
    <source>
        <dbReference type="Proteomes" id="UP000183995"/>
    </source>
</evidence>
<dbReference type="PANTHER" id="PTHR43394:SF1">
    <property type="entry name" value="ATP-BINDING CASSETTE SUB-FAMILY B MEMBER 10, MITOCHONDRIAL"/>
    <property type="match status" value="1"/>
</dbReference>
<dbReference type="Pfam" id="PF00664">
    <property type="entry name" value="ABC_membrane"/>
    <property type="match status" value="1"/>
</dbReference>
<keyword evidence="5" id="KW-0547">Nucleotide-binding</keyword>
<dbReference type="SMART" id="SM00382">
    <property type="entry name" value="AAA"/>
    <property type="match status" value="1"/>
</dbReference>
<evidence type="ECO:0000256" key="2">
    <source>
        <dbReference type="ARBA" id="ARBA00022448"/>
    </source>
</evidence>
<dbReference type="InterPro" id="IPR036640">
    <property type="entry name" value="ABC1_TM_sf"/>
</dbReference>
<dbReference type="PANTHER" id="PTHR43394">
    <property type="entry name" value="ATP-DEPENDENT PERMEASE MDL1, MITOCHONDRIAL"/>
    <property type="match status" value="1"/>
</dbReference>
<keyword evidence="13" id="KW-1185">Reference proteome</keyword>
<evidence type="ECO:0000256" key="8">
    <source>
        <dbReference type="ARBA" id="ARBA00023136"/>
    </source>
</evidence>
<dbReference type="CDD" id="cd07346">
    <property type="entry name" value="ABC_6TM_exporters"/>
    <property type="match status" value="1"/>
</dbReference>
<dbReference type="OrthoDB" id="9762778at2"/>
<comment type="subcellular location">
    <subcellularLocation>
        <location evidence="1">Cell membrane</location>
        <topology evidence="1">Multi-pass membrane protein</topology>
    </subcellularLocation>
</comment>
<dbReference type="InterPro" id="IPR003439">
    <property type="entry name" value="ABC_transporter-like_ATP-bd"/>
</dbReference>
<accession>A0A1M5WIM9</accession>
<feature type="transmembrane region" description="Helical" evidence="9">
    <location>
        <begin position="150"/>
        <end position="169"/>
    </location>
</feature>
<dbReference type="InterPro" id="IPR039421">
    <property type="entry name" value="Type_1_exporter"/>
</dbReference>
<keyword evidence="6 12" id="KW-0067">ATP-binding</keyword>
<feature type="transmembrane region" description="Helical" evidence="9">
    <location>
        <begin position="28"/>
        <end position="51"/>
    </location>
</feature>
<feature type="transmembrane region" description="Helical" evidence="9">
    <location>
        <begin position="289"/>
        <end position="306"/>
    </location>
</feature>
<evidence type="ECO:0000256" key="9">
    <source>
        <dbReference type="SAM" id="Phobius"/>
    </source>
</evidence>
<feature type="domain" description="ABC transmembrane type-1" evidence="11">
    <location>
        <begin position="29"/>
        <end position="255"/>
    </location>
</feature>
<evidence type="ECO:0000256" key="5">
    <source>
        <dbReference type="ARBA" id="ARBA00022741"/>
    </source>
</evidence>
<dbReference type="GO" id="GO:0015421">
    <property type="term" value="F:ABC-type oligopeptide transporter activity"/>
    <property type="evidence" value="ECO:0007669"/>
    <property type="project" value="TreeGrafter"/>
</dbReference>
<feature type="domain" description="ABC transporter" evidence="10">
    <location>
        <begin position="352"/>
        <end position="587"/>
    </location>
</feature>
<dbReference type="Gene3D" id="3.40.50.300">
    <property type="entry name" value="P-loop containing nucleotide triphosphate hydrolases"/>
    <property type="match status" value="1"/>
</dbReference>
<proteinExistence type="predicted"/>
<organism evidence="12 13">
    <name type="scientific">Sporobacter termitidis DSM 10068</name>
    <dbReference type="NCBI Taxonomy" id="1123282"/>
    <lineage>
        <taxon>Bacteria</taxon>
        <taxon>Bacillati</taxon>
        <taxon>Bacillota</taxon>
        <taxon>Clostridia</taxon>
        <taxon>Eubacteriales</taxon>
        <taxon>Oscillospiraceae</taxon>
        <taxon>Sporobacter</taxon>
    </lineage>
</organism>
<feature type="transmembrane region" description="Helical" evidence="9">
    <location>
        <begin position="71"/>
        <end position="104"/>
    </location>
</feature>
<evidence type="ECO:0000256" key="4">
    <source>
        <dbReference type="ARBA" id="ARBA00022692"/>
    </source>
</evidence>
<dbReference type="SUPFAM" id="SSF90123">
    <property type="entry name" value="ABC transporter transmembrane region"/>
    <property type="match status" value="1"/>
</dbReference>
<evidence type="ECO:0000256" key="3">
    <source>
        <dbReference type="ARBA" id="ARBA00022475"/>
    </source>
</evidence>
<dbReference type="FunFam" id="3.40.50.300:FF:000221">
    <property type="entry name" value="Multidrug ABC transporter ATP-binding protein"/>
    <property type="match status" value="1"/>
</dbReference>
<reference evidence="12 13" key="1">
    <citation type="submission" date="2016-11" db="EMBL/GenBank/DDBJ databases">
        <authorList>
            <person name="Jaros S."/>
            <person name="Januszkiewicz K."/>
            <person name="Wedrychowicz H."/>
        </authorList>
    </citation>
    <scope>NUCLEOTIDE SEQUENCE [LARGE SCALE GENOMIC DNA]</scope>
    <source>
        <strain evidence="12 13">DSM 10068</strain>
    </source>
</reference>
<dbReference type="InterPro" id="IPR027417">
    <property type="entry name" value="P-loop_NTPase"/>
</dbReference>
<dbReference type="GO" id="GO:0005886">
    <property type="term" value="C:plasma membrane"/>
    <property type="evidence" value="ECO:0007669"/>
    <property type="project" value="UniProtKB-SubCell"/>
</dbReference>
<sequence>MKQRTKSAKAKTGVARLLELAGTKKKKLIAACVLSVLSSAARMAMFFTIYGVVQELLVHYVTPLEIDAGRVYTLVAVTFGAALVYGVCAFISSALAHGAAYDVIYALRIHIMNKLGRIPSGFFTGTTQGAVKKVISDDVEQIEVFVAHHIADIAAAIATPLFTLLYLFIMDWRLALVTLIPIFISLFILGSGLKNPKGAQTQIDMHDTKERMEGTIVEYIHGMPVVKIFNRTLSAFRRFEDSISDYVKSVERTAYHFEAKMGAYYAFFGAQLLFLIPAGLLIAPRAASYADFLPVLLLFFLVGGGLKEPMENMMSMVLHSKRISEGVARIDRILRQPELETTGDAAPSAYDVVFENVSFSYGADDTQAVKNLSLKLDQGSINGLVGPSGGGKSTVAQLLLRFYEPQEGRIKIGGVDIRDIPPEKLTTLVSYVFQDSFLFHDTVENNIRMGNKEAPREAVVQAAMGANIHDVIVALPKGYDTVIGEADAYLSGGERQRIAIARIFLKNTPIVILDEATAYADAENESKIQQAFARLAANKTVLVIAHRIRSIQNANQILVLKQGQLLGAGTHETLLAGFGLYSDMVDANERRDRWTIRKGAVTV</sequence>